<dbReference type="Proteomes" id="UP001530400">
    <property type="component" value="Unassembled WGS sequence"/>
</dbReference>
<comment type="caution">
    <text evidence="1">The sequence shown here is derived from an EMBL/GenBank/DDBJ whole genome shotgun (WGS) entry which is preliminary data.</text>
</comment>
<evidence type="ECO:0000313" key="1">
    <source>
        <dbReference type="EMBL" id="KAL3767417.1"/>
    </source>
</evidence>
<dbReference type="EMBL" id="JALLPJ020001366">
    <property type="protein sequence ID" value="KAL3767417.1"/>
    <property type="molecule type" value="Genomic_DNA"/>
</dbReference>
<accession>A0ABD3MVI7</accession>
<sequence>MNRLIVAPAMVALHIQQQSTGRSSACPLVAPTTRAFDAAAGDANTRDHPARVAVPLLMMVTDEEADSTSSHVSSAFEDGDKKLLANACSEQTSGEVDAIDEGCDS</sequence>
<gene>
    <name evidence="1" type="ORF">ACHAWO_013858</name>
</gene>
<evidence type="ECO:0000313" key="2">
    <source>
        <dbReference type="Proteomes" id="UP001530400"/>
    </source>
</evidence>
<dbReference type="AlphaFoldDB" id="A0ABD3MVI7"/>
<protein>
    <recommendedName>
        <fullName evidence="3">Secreted protein</fullName>
    </recommendedName>
</protein>
<organism evidence="1 2">
    <name type="scientific">Cyclotella atomus</name>
    <dbReference type="NCBI Taxonomy" id="382360"/>
    <lineage>
        <taxon>Eukaryota</taxon>
        <taxon>Sar</taxon>
        <taxon>Stramenopiles</taxon>
        <taxon>Ochrophyta</taxon>
        <taxon>Bacillariophyta</taxon>
        <taxon>Coscinodiscophyceae</taxon>
        <taxon>Thalassiosirophycidae</taxon>
        <taxon>Stephanodiscales</taxon>
        <taxon>Stephanodiscaceae</taxon>
        <taxon>Cyclotella</taxon>
    </lineage>
</organism>
<reference evidence="1 2" key="1">
    <citation type="submission" date="2024-10" db="EMBL/GenBank/DDBJ databases">
        <title>Updated reference genomes for cyclostephanoid diatoms.</title>
        <authorList>
            <person name="Roberts W.R."/>
            <person name="Alverson A.J."/>
        </authorList>
    </citation>
    <scope>NUCLEOTIDE SEQUENCE [LARGE SCALE GENOMIC DNA]</scope>
    <source>
        <strain evidence="1 2">AJA010-31</strain>
    </source>
</reference>
<name>A0ABD3MVI7_9STRA</name>
<keyword evidence="2" id="KW-1185">Reference proteome</keyword>
<evidence type="ECO:0008006" key="3">
    <source>
        <dbReference type="Google" id="ProtNLM"/>
    </source>
</evidence>
<proteinExistence type="predicted"/>